<gene>
    <name evidence="1" type="ORF">CJD36_019480</name>
</gene>
<organism evidence="1 2">
    <name type="scientific">Flavipsychrobacter stenotrophus</name>
    <dbReference type="NCBI Taxonomy" id="2077091"/>
    <lineage>
        <taxon>Bacteria</taxon>
        <taxon>Pseudomonadati</taxon>
        <taxon>Bacteroidota</taxon>
        <taxon>Chitinophagia</taxon>
        <taxon>Chitinophagales</taxon>
        <taxon>Chitinophagaceae</taxon>
        <taxon>Flavipsychrobacter</taxon>
    </lineage>
</organism>
<comment type="caution">
    <text evidence="1">The sequence shown here is derived from an EMBL/GenBank/DDBJ whole genome shotgun (WGS) entry which is preliminary data.</text>
</comment>
<dbReference type="PROSITE" id="PS51257">
    <property type="entry name" value="PROKAR_LIPOPROTEIN"/>
    <property type="match status" value="1"/>
</dbReference>
<reference evidence="1 2" key="1">
    <citation type="submission" date="2018-01" db="EMBL/GenBank/DDBJ databases">
        <title>A novel member of the phylum Bacteroidetes isolated from glacier ice.</title>
        <authorList>
            <person name="Liu Q."/>
            <person name="Xin Y.-H."/>
        </authorList>
    </citation>
    <scope>NUCLEOTIDE SEQUENCE [LARGE SCALE GENOMIC DNA]</scope>
    <source>
        <strain evidence="1 2">RB1R16</strain>
    </source>
</reference>
<dbReference type="EMBL" id="PPSL01000006">
    <property type="protein sequence ID" value="PQJ09426.1"/>
    <property type="molecule type" value="Genomic_DNA"/>
</dbReference>
<accession>A0A2S7SS98</accession>
<dbReference type="Proteomes" id="UP000239872">
    <property type="component" value="Unassembled WGS sequence"/>
</dbReference>
<evidence type="ECO:0000313" key="1">
    <source>
        <dbReference type="EMBL" id="PQJ09426.1"/>
    </source>
</evidence>
<sequence>MRNILSLILLFTLSCVTHKKPHRVVFKPINSHIILGKETKYLNDTFLYEPQIVLSYVEIDAITKDRCFIRRKNTIEQSYDEGVYFIDGYLLKTFINNGNEIDSSLKKLYATLIDDDYEFNGKEYSTAYYGLKYRQYCMSVKVIFIDSILQKIPLFLDSQQYYNFSKKHHGINYSYKKLPSYLIVEGTIN</sequence>
<evidence type="ECO:0008006" key="3">
    <source>
        <dbReference type="Google" id="ProtNLM"/>
    </source>
</evidence>
<keyword evidence="2" id="KW-1185">Reference proteome</keyword>
<protein>
    <recommendedName>
        <fullName evidence="3">Lipoprotein</fullName>
    </recommendedName>
</protein>
<dbReference type="AlphaFoldDB" id="A0A2S7SS98"/>
<name>A0A2S7SS98_9BACT</name>
<proteinExistence type="predicted"/>
<evidence type="ECO:0000313" key="2">
    <source>
        <dbReference type="Proteomes" id="UP000239872"/>
    </source>
</evidence>